<evidence type="ECO:0000313" key="5">
    <source>
        <dbReference type="EMBL" id="ASN68335.1"/>
    </source>
</evidence>
<evidence type="ECO:0000259" key="4">
    <source>
        <dbReference type="SMART" id="SM00990"/>
    </source>
</evidence>
<protein>
    <submittedName>
        <fullName evidence="5">Putative VRR-NUC domain-containing protein</fullName>
    </submittedName>
</protein>
<evidence type="ECO:0000256" key="1">
    <source>
        <dbReference type="ARBA" id="ARBA00001946"/>
    </source>
</evidence>
<name>A0A2H4J095_9CAUD</name>
<dbReference type="EMBL" id="MF417875">
    <property type="protein sequence ID" value="ASN68335.1"/>
    <property type="molecule type" value="Genomic_DNA"/>
</dbReference>
<organism evidence="5">
    <name type="scientific">uncultured Caudovirales phage</name>
    <dbReference type="NCBI Taxonomy" id="2100421"/>
    <lineage>
        <taxon>Viruses</taxon>
        <taxon>Duplodnaviria</taxon>
        <taxon>Heunggongvirae</taxon>
        <taxon>Uroviricota</taxon>
        <taxon>Caudoviricetes</taxon>
        <taxon>Peduoviridae</taxon>
        <taxon>Maltschvirus</taxon>
        <taxon>Maltschvirus maltsch</taxon>
    </lineage>
</organism>
<comment type="cofactor">
    <cofactor evidence="1">
        <name>Mg(2+)</name>
        <dbReference type="ChEBI" id="CHEBI:18420"/>
    </cofactor>
</comment>
<proteinExistence type="predicted"/>
<accession>A0A2H4J095</accession>
<gene>
    <name evidence="5" type="ORF">10S11_73</name>
</gene>
<dbReference type="SMART" id="SM00990">
    <property type="entry name" value="VRR_NUC"/>
    <property type="match status" value="1"/>
</dbReference>
<dbReference type="InterPro" id="IPR011856">
    <property type="entry name" value="tRNA_endonuc-like_dom_sf"/>
</dbReference>
<evidence type="ECO:0000256" key="3">
    <source>
        <dbReference type="ARBA" id="ARBA00022801"/>
    </source>
</evidence>
<keyword evidence="3" id="KW-0378">Hydrolase</keyword>
<dbReference type="Gene3D" id="3.40.1350.10">
    <property type="match status" value="1"/>
</dbReference>
<dbReference type="GO" id="GO:0004518">
    <property type="term" value="F:nuclease activity"/>
    <property type="evidence" value="ECO:0007669"/>
    <property type="project" value="UniProtKB-KW"/>
</dbReference>
<dbReference type="SUPFAM" id="SSF52980">
    <property type="entry name" value="Restriction endonuclease-like"/>
    <property type="match status" value="1"/>
</dbReference>
<reference evidence="5" key="1">
    <citation type="submission" date="2017-06" db="EMBL/GenBank/DDBJ databases">
        <title>Novel phages from South African skin metaviromes.</title>
        <authorList>
            <person name="van Zyl L.J."/>
            <person name="Abrahams Y."/>
            <person name="Stander E.A."/>
            <person name="Kirby B.M."/>
            <person name="Clavaud C."/>
            <person name="Farcet C."/>
            <person name="Breton L."/>
            <person name="Trindade M.I."/>
        </authorList>
    </citation>
    <scope>NUCLEOTIDE SEQUENCE</scope>
</reference>
<dbReference type="Pfam" id="PF08774">
    <property type="entry name" value="VRR_NUC"/>
    <property type="match status" value="1"/>
</dbReference>
<dbReference type="GO" id="GO:0003676">
    <property type="term" value="F:nucleic acid binding"/>
    <property type="evidence" value="ECO:0007669"/>
    <property type="project" value="InterPro"/>
</dbReference>
<dbReference type="GO" id="GO:0016788">
    <property type="term" value="F:hydrolase activity, acting on ester bonds"/>
    <property type="evidence" value="ECO:0007669"/>
    <property type="project" value="InterPro"/>
</dbReference>
<dbReference type="InterPro" id="IPR014883">
    <property type="entry name" value="VRR_NUC"/>
</dbReference>
<sequence length="98" mass="11417">MAAEKTFENEIKKFLNSIPNTWFYKNWSGPYSKSGIPDIIACVNGQFVAIEVKAANGRASELQKRNIRLIRESKGLGYILYPKDFEQFKKDMRELLRR</sequence>
<feature type="domain" description="VRR-NUC" evidence="4">
    <location>
        <begin position="2"/>
        <end position="84"/>
    </location>
</feature>
<dbReference type="InterPro" id="IPR011335">
    <property type="entry name" value="Restrct_endonuc-II-like"/>
</dbReference>
<keyword evidence="2" id="KW-0540">Nuclease</keyword>
<evidence type="ECO:0000256" key="2">
    <source>
        <dbReference type="ARBA" id="ARBA00022722"/>
    </source>
</evidence>